<keyword evidence="2" id="KW-0732">Signal</keyword>
<evidence type="ECO:0008006" key="5">
    <source>
        <dbReference type="Google" id="ProtNLM"/>
    </source>
</evidence>
<feature type="signal peptide" evidence="2">
    <location>
        <begin position="1"/>
        <end position="23"/>
    </location>
</feature>
<sequence length="313" mass="33868">MSSARLPRSVFLSGAAAAVLSLAACGSQDEDGQGGSEATGGSASSTPEPVELPGGGTEVFPGRRMIALYGSPDIPGLGCLGEQDVDASITRVQELAKEYEPFSEEPVIPAFEIIATVASSEAGPDGDYSNELDPQTLRPWIDAAGEAGVYCVLDLQPGSTDFLTQAKRYEDLLREPHVGLALDPEWRLQPGGQHMVQVGSVEAAEVDKVAQWLAGIVQEDELPQKVLILHQFSVDMLPDRENIDASVPEVAMVVHADGHGTRDLKLGTWEALKKDLPEGMRMAWKNFYDEDTPTWTPEETFDNDPKPWFVSYQ</sequence>
<dbReference type="PROSITE" id="PS51257">
    <property type="entry name" value="PROKAR_LIPOPROTEIN"/>
    <property type="match status" value="1"/>
</dbReference>
<organism evidence="3 4">
    <name type="scientific">Kocuria palustris PEL</name>
    <dbReference type="NCBI Taxonomy" id="1236550"/>
    <lineage>
        <taxon>Bacteria</taxon>
        <taxon>Bacillati</taxon>
        <taxon>Actinomycetota</taxon>
        <taxon>Actinomycetes</taxon>
        <taxon>Micrococcales</taxon>
        <taxon>Micrococcaceae</taxon>
        <taxon>Kocuria</taxon>
    </lineage>
</organism>
<proteinExistence type="predicted"/>
<dbReference type="AlphaFoldDB" id="M2YHJ3"/>
<accession>M2YHJ3</accession>
<evidence type="ECO:0000256" key="1">
    <source>
        <dbReference type="SAM" id="MobiDB-lite"/>
    </source>
</evidence>
<evidence type="ECO:0000313" key="3">
    <source>
        <dbReference type="EMBL" id="EME37975.1"/>
    </source>
</evidence>
<reference evidence="3 4" key="1">
    <citation type="journal article" date="2014" name="Genome Announc.">
        <title>Draft Genome Sequence of Kocuria palustris PEL.</title>
        <authorList>
            <person name="Sharma G."/>
            <person name="Khatri I."/>
            <person name="Subramanian S."/>
        </authorList>
    </citation>
    <scope>NUCLEOTIDE SEQUENCE [LARGE SCALE GENOMIC DNA]</scope>
    <source>
        <strain evidence="3 4">PEL</strain>
    </source>
</reference>
<dbReference type="Proteomes" id="UP000009877">
    <property type="component" value="Unassembled WGS sequence"/>
</dbReference>
<feature type="chain" id="PRO_5039573268" description="Lipoprotein" evidence="2">
    <location>
        <begin position="24"/>
        <end position="313"/>
    </location>
</feature>
<gene>
    <name evidence="3" type="ORF">C884_00170</name>
</gene>
<dbReference type="RefSeq" id="WP_006213318.1">
    <property type="nucleotide sequence ID" value="NZ_ANHZ02000001.1"/>
</dbReference>
<protein>
    <recommendedName>
        <fullName evidence="5">Lipoprotein</fullName>
    </recommendedName>
</protein>
<feature type="region of interest" description="Disordered" evidence="1">
    <location>
        <begin position="27"/>
        <end position="57"/>
    </location>
</feature>
<evidence type="ECO:0000313" key="4">
    <source>
        <dbReference type="Proteomes" id="UP000009877"/>
    </source>
</evidence>
<comment type="caution">
    <text evidence="3">The sequence shown here is derived from an EMBL/GenBank/DDBJ whole genome shotgun (WGS) entry which is preliminary data.</text>
</comment>
<name>M2YHJ3_9MICC</name>
<dbReference type="STRING" id="71999.KPaMU14_05475"/>
<dbReference type="EMBL" id="ANHZ02000001">
    <property type="protein sequence ID" value="EME37975.1"/>
    <property type="molecule type" value="Genomic_DNA"/>
</dbReference>
<evidence type="ECO:0000256" key="2">
    <source>
        <dbReference type="SAM" id="SignalP"/>
    </source>
</evidence>
<keyword evidence="4" id="KW-1185">Reference proteome</keyword>